<feature type="region of interest" description="Disordered" evidence="1">
    <location>
        <begin position="1"/>
        <end position="21"/>
    </location>
</feature>
<dbReference type="SUPFAM" id="SSF55781">
    <property type="entry name" value="GAF domain-like"/>
    <property type="match status" value="1"/>
</dbReference>
<dbReference type="Gene3D" id="3.30.450.40">
    <property type="match status" value="1"/>
</dbReference>
<keyword evidence="4" id="KW-1185">Reference proteome</keyword>
<name>A0A345HYG8_9ACTN</name>
<protein>
    <submittedName>
        <fullName evidence="3">GAF domain-containing protein</fullName>
    </submittedName>
</protein>
<dbReference type="AlphaFoldDB" id="A0A345HYG8"/>
<dbReference type="EMBL" id="CP031194">
    <property type="protein sequence ID" value="AXG81742.1"/>
    <property type="molecule type" value="Genomic_DNA"/>
</dbReference>
<evidence type="ECO:0000313" key="4">
    <source>
        <dbReference type="Proteomes" id="UP000253868"/>
    </source>
</evidence>
<proteinExistence type="predicted"/>
<organism evidence="3 4">
    <name type="scientific">Streptomyces paludis</name>
    <dbReference type="NCBI Taxonomy" id="2282738"/>
    <lineage>
        <taxon>Bacteria</taxon>
        <taxon>Bacillati</taxon>
        <taxon>Actinomycetota</taxon>
        <taxon>Actinomycetes</taxon>
        <taxon>Kitasatosporales</taxon>
        <taxon>Streptomycetaceae</taxon>
        <taxon>Streptomyces</taxon>
    </lineage>
</organism>
<evidence type="ECO:0000259" key="2">
    <source>
        <dbReference type="SMART" id="SM00065"/>
    </source>
</evidence>
<gene>
    <name evidence="3" type="ORF">DVK44_32985</name>
</gene>
<dbReference type="KEGG" id="spad:DVK44_32985"/>
<reference evidence="4" key="1">
    <citation type="submission" date="2018-07" db="EMBL/GenBank/DDBJ databases">
        <authorList>
            <person name="Zhao J."/>
        </authorList>
    </citation>
    <scope>NUCLEOTIDE SEQUENCE [LARGE SCALE GENOMIC DNA]</scope>
    <source>
        <strain evidence="4">GSSD-12</strain>
    </source>
</reference>
<dbReference type="InterPro" id="IPR003018">
    <property type="entry name" value="GAF"/>
</dbReference>
<dbReference type="OrthoDB" id="5243158at2"/>
<dbReference type="Pfam" id="PF13185">
    <property type="entry name" value="GAF_2"/>
    <property type="match status" value="1"/>
</dbReference>
<accession>A0A345HYG8</accession>
<evidence type="ECO:0000256" key="1">
    <source>
        <dbReference type="SAM" id="MobiDB-lite"/>
    </source>
</evidence>
<dbReference type="SMART" id="SM00065">
    <property type="entry name" value="GAF"/>
    <property type="match status" value="1"/>
</dbReference>
<dbReference type="Proteomes" id="UP000253868">
    <property type="component" value="Chromosome"/>
</dbReference>
<sequence length="218" mass="23285">MNDNGSLLPGHPDGATPEDDGLTEVHRRMLTSVVEVARAIFEAQAGSIFLLDEERDELVFAAVSGRGEDFLVGRRFPASKGIAGWVVRSRQPITVDDVSRQGTFAHDVAEATQYVPTALMAAPLLCGERVLGVLEVLDRNPAMRTSLAGMDLLALFAGQAALALELTERHRDRARTAAPPPPGHPAPLSELAAVLDGLPGERTDAGRRLVDALRDILA</sequence>
<evidence type="ECO:0000313" key="3">
    <source>
        <dbReference type="EMBL" id="AXG81742.1"/>
    </source>
</evidence>
<dbReference type="InterPro" id="IPR029016">
    <property type="entry name" value="GAF-like_dom_sf"/>
</dbReference>
<feature type="domain" description="GAF" evidence="2">
    <location>
        <begin position="25"/>
        <end position="171"/>
    </location>
</feature>
<dbReference type="RefSeq" id="WP_114664283.1">
    <property type="nucleotide sequence ID" value="NZ_CP031194.1"/>
</dbReference>